<feature type="compositionally biased region" description="Basic and acidic residues" evidence="1">
    <location>
        <begin position="382"/>
        <end position="394"/>
    </location>
</feature>
<protein>
    <submittedName>
        <fullName evidence="3">Uncharacterized protein</fullName>
    </submittedName>
</protein>
<proteinExistence type="predicted"/>
<accession>A0A8H4VT29</accession>
<comment type="caution">
    <text evidence="3">The sequence shown here is derived from an EMBL/GenBank/DDBJ whole genome shotgun (WGS) entry which is preliminary data.</text>
</comment>
<keyword evidence="4" id="KW-1185">Reference proteome</keyword>
<evidence type="ECO:0000313" key="3">
    <source>
        <dbReference type="EMBL" id="KAF4621478.1"/>
    </source>
</evidence>
<dbReference type="EMBL" id="JAACJL010000015">
    <property type="protein sequence ID" value="KAF4621478.1"/>
    <property type="molecule type" value="Genomic_DNA"/>
</dbReference>
<reference evidence="3 4" key="1">
    <citation type="submission" date="2019-12" db="EMBL/GenBank/DDBJ databases">
        <authorList>
            <person name="Floudas D."/>
            <person name="Bentzer J."/>
            <person name="Ahren D."/>
            <person name="Johansson T."/>
            <person name="Persson P."/>
            <person name="Tunlid A."/>
        </authorList>
    </citation>
    <scope>NUCLEOTIDE SEQUENCE [LARGE SCALE GENOMIC DNA]</scope>
    <source>
        <strain evidence="3 4">CBS 102.39</strain>
    </source>
</reference>
<sequence>MGDSIAGMDVFVDDTDQRIVYGGGAWKSVKNIDITSPPKDSLASNPLFGTFHTFNATASATGQPAPSFTLAFNFTGIQFKAMFHMSSTLGIKSCSVDNNKQTISSRDSLNEKVSCNNGGKPLSPGPHSLVITFDPDPATPIQFDGIIYTPNDPSKPVPDSNIITYFNTANPDISHLGFGGMSNVDMMAFQWAFMSISKFKYSTDSVDPAQLSYTVDGSQDPVHFTVTNPCNKKNSTISSQLLIQTPLSSRNQSIFHLTYYNASEPSAVNQTKFTVRFMVVQNATTPNVQLPVFPTLTSSISSSISATSLTTPLPRTIHANRHRIAIVVGFSLAIIALITACLLFYLWRRRNAKAAKEQLDNNSIWPRPYYPKRNQSVRPSKIRHENTTHPERPVETSNRPTRRAVEAASADSRRILYRMHEDGGEMAGEYESGSQTQVQVEIVDVPPSYENIQDRRTS</sequence>
<feature type="transmembrane region" description="Helical" evidence="2">
    <location>
        <begin position="324"/>
        <end position="347"/>
    </location>
</feature>
<keyword evidence="2" id="KW-0472">Membrane</keyword>
<name>A0A8H4VT29_9AGAR</name>
<dbReference type="AlphaFoldDB" id="A0A8H4VT29"/>
<evidence type="ECO:0000313" key="4">
    <source>
        <dbReference type="Proteomes" id="UP000521872"/>
    </source>
</evidence>
<feature type="region of interest" description="Disordered" evidence="1">
    <location>
        <begin position="366"/>
        <end position="458"/>
    </location>
</feature>
<feature type="compositionally biased region" description="Basic and acidic residues" evidence="1">
    <location>
        <begin position="411"/>
        <end position="423"/>
    </location>
</feature>
<dbReference type="Proteomes" id="UP000521872">
    <property type="component" value="Unassembled WGS sequence"/>
</dbReference>
<organism evidence="3 4">
    <name type="scientific">Agrocybe pediades</name>
    <dbReference type="NCBI Taxonomy" id="84607"/>
    <lineage>
        <taxon>Eukaryota</taxon>
        <taxon>Fungi</taxon>
        <taxon>Dikarya</taxon>
        <taxon>Basidiomycota</taxon>
        <taxon>Agaricomycotina</taxon>
        <taxon>Agaricomycetes</taxon>
        <taxon>Agaricomycetidae</taxon>
        <taxon>Agaricales</taxon>
        <taxon>Agaricineae</taxon>
        <taxon>Strophariaceae</taxon>
        <taxon>Agrocybe</taxon>
    </lineage>
</organism>
<evidence type="ECO:0000256" key="2">
    <source>
        <dbReference type="SAM" id="Phobius"/>
    </source>
</evidence>
<keyword evidence="2" id="KW-0812">Transmembrane</keyword>
<gene>
    <name evidence="3" type="ORF">D9613_001047</name>
</gene>
<evidence type="ECO:0000256" key="1">
    <source>
        <dbReference type="SAM" id="MobiDB-lite"/>
    </source>
</evidence>
<keyword evidence="2" id="KW-1133">Transmembrane helix</keyword>